<accession>A0A0E9WTB3</accession>
<sequence>MIWGLFNFPFKNCKYMTVLQVSMTYLLYLFKQKENSDQTLSTSNKLENEQNTKMFFKCHFIHICSFKSMLKVKINIQYS</sequence>
<organism evidence="1">
    <name type="scientific">Anguilla anguilla</name>
    <name type="common">European freshwater eel</name>
    <name type="synonym">Muraena anguilla</name>
    <dbReference type="NCBI Taxonomy" id="7936"/>
    <lineage>
        <taxon>Eukaryota</taxon>
        <taxon>Metazoa</taxon>
        <taxon>Chordata</taxon>
        <taxon>Craniata</taxon>
        <taxon>Vertebrata</taxon>
        <taxon>Euteleostomi</taxon>
        <taxon>Actinopterygii</taxon>
        <taxon>Neopterygii</taxon>
        <taxon>Teleostei</taxon>
        <taxon>Anguilliformes</taxon>
        <taxon>Anguillidae</taxon>
        <taxon>Anguilla</taxon>
    </lineage>
</organism>
<dbReference type="EMBL" id="GBXM01014903">
    <property type="protein sequence ID" value="JAH93674.1"/>
    <property type="molecule type" value="Transcribed_RNA"/>
</dbReference>
<reference evidence="1" key="1">
    <citation type="submission" date="2014-11" db="EMBL/GenBank/DDBJ databases">
        <authorList>
            <person name="Amaro Gonzalez C."/>
        </authorList>
    </citation>
    <scope>NUCLEOTIDE SEQUENCE</scope>
</reference>
<proteinExistence type="predicted"/>
<dbReference type="AlphaFoldDB" id="A0A0E9WTB3"/>
<name>A0A0E9WTB3_ANGAN</name>
<evidence type="ECO:0000313" key="1">
    <source>
        <dbReference type="EMBL" id="JAH93674.1"/>
    </source>
</evidence>
<reference evidence="1" key="2">
    <citation type="journal article" date="2015" name="Fish Shellfish Immunol.">
        <title>Early steps in the European eel (Anguilla anguilla)-Vibrio vulnificus interaction in the gills: Role of the RtxA13 toxin.</title>
        <authorList>
            <person name="Callol A."/>
            <person name="Pajuelo D."/>
            <person name="Ebbesson L."/>
            <person name="Teles M."/>
            <person name="MacKenzie S."/>
            <person name="Amaro C."/>
        </authorList>
    </citation>
    <scope>NUCLEOTIDE SEQUENCE</scope>
</reference>
<protein>
    <submittedName>
        <fullName evidence="1">Uncharacterized protein</fullName>
    </submittedName>
</protein>